<evidence type="ECO:0000313" key="4">
    <source>
        <dbReference type="Proteomes" id="UP000224634"/>
    </source>
</evidence>
<keyword evidence="2" id="KW-0732">Signal</keyword>
<dbReference type="GO" id="GO:0004866">
    <property type="term" value="F:endopeptidase inhibitor activity"/>
    <property type="evidence" value="ECO:0007669"/>
    <property type="project" value="TreeGrafter"/>
</dbReference>
<dbReference type="GO" id="GO:0042144">
    <property type="term" value="P:vacuole fusion, non-autophagic"/>
    <property type="evidence" value="ECO:0007669"/>
    <property type="project" value="TreeGrafter"/>
</dbReference>
<keyword evidence="4" id="KW-1185">Reference proteome</keyword>
<evidence type="ECO:0008006" key="5">
    <source>
        <dbReference type="Google" id="ProtNLM"/>
    </source>
</evidence>
<comment type="caution">
    <text evidence="3">The sequence shown here is derived from an EMBL/GenBank/DDBJ whole genome shotgun (WGS) entry which is preliminary data.</text>
</comment>
<evidence type="ECO:0000256" key="2">
    <source>
        <dbReference type="SAM" id="SignalP"/>
    </source>
</evidence>
<dbReference type="InterPro" id="IPR052471">
    <property type="entry name" value="PBI_I9"/>
</dbReference>
<reference evidence="3 4" key="1">
    <citation type="submission" date="2017-10" db="EMBL/GenBank/DDBJ databases">
        <title>Comparative genomics in systemic dimorphic fungi from Ajellomycetaceae.</title>
        <authorList>
            <person name="Munoz J.F."/>
            <person name="Mcewen J.G."/>
            <person name="Clay O.K."/>
            <person name="Cuomo C.A."/>
        </authorList>
    </citation>
    <scope>NUCLEOTIDE SEQUENCE [LARGE SCALE GENOMIC DNA]</scope>
    <source>
        <strain evidence="3 4">UAMH7299</strain>
    </source>
</reference>
<dbReference type="PANTHER" id="PTHR28288">
    <property type="entry name" value="PROTEASE B INHIBITOR 2"/>
    <property type="match status" value="1"/>
</dbReference>
<gene>
    <name evidence="3" type="ORF">AJ80_08174</name>
</gene>
<protein>
    <recommendedName>
        <fullName evidence="5">Inhibitor I9 domain-containing protein</fullName>
    </recommendedName>
</protein>
<comment type="similarity">
    <text evidence="1">Belongs to the protease inhibitor I9 family.</text>
</comment>
<dbReference type="AlphaFoldDB" id="A0A2B7XBT6"/>
<dbReference type="EMBL" id="PDNA01000179">
    <property type="protein sequence ID" value="PGH06340.1"/>
    <property type="molecule type" value="Genomic_DNA"/>
</dbReference>
<organism evidence="3 4">
    <name type="scientific">Polytolypa hystricis (strain UAMH7299)</name>
    <dbReference type="NCBI Taxonomy" id="1447883"/>
    <lineage>
        <taxon>Eukaryota</taxon>
        <taxon>Fungi</taxon>
        <taxon>Dikarya</taxon>
        <taxon>Ascomycota</taxon>
        <taxon>Pezizomycotina</taxon>
        <taxon>Eurotiomycetes</taxon>
        <taxon>Eurotiomycetidae</taxon>
        <taxon>Onygenales</taxon>
        <taxon>Onygenales incertae sedis</taxon>
        <taxon>Polytolypa</taxon>
    </lineage>
</organism>
<dbReference type="OrthoDB" id="3888684at2759"/>
<dbReference type="SUPFAM" id="SSF54897">
    <property type="entry name" value="Protease propeptides/inhibitors"/>
    <property type="match status" value="1"/>
</dbReference>
<dbReference type="FunFam" id="3.30.70.80:FF:000005">
    <property type="entry name" value="Proteinase inhibitor I2B"/>
    <property type="match status" value="1"/>
</dbReference>
<dbReference type="PANTHER" id="PTHR28288:SF1">
    <property type="entry name" value="INHIBITOR I9 DOMAIN-CONTAINING PROTEIN"/>
    <property type="match status" value="1"/>
</dbReference>
<name>A0A2B7XBT6_POLH7</name>
<feature type="chain" id="PRO_5012021705" description="Inhibitor I9 domain-containing protein" evidence="2">
    <location>
        <begin position="20"/>
        <end position="102"/>
    </location>
</feature>
<dbReference type="InterPro" id="IPR037045">
    <property type="entry name" value="S8pro/Inhibitor_I9_sf"/>
</dbReference>
<proteinExistence type="inferred from homology"/>
<evidence type="ECO:0000313" key="3">
    <source>
        <dbReference type="EMBL" id="PGH06340.1"/>
    </source>
</evidence>
<dbReference type="Gene3D" id="3.30.70.80">
    <property type="entry name" value="Peptidase S8 propeptide/proteinase inhibitor I9"/>
    <property type="match status" value="1"/>
</dbReference>
<dbReference type="Proteomes" id="UP000224634">
    <property type="component" value="Unassembled WGS sequence"/>
</dbReference>
<evidence type="ECO:0000256" key="1">
    <source>
        <dbReference type="ARBA" id="ARBA00038069"/>
    </source>
</evidence>
<sequence length="102" mass="10678">MKLFLHLILTFLLAAFVAAGELKDVIVTYPADTPDTVLDQAKSAIKDAGGIITHEYNLIKGFAAKASAQALQTVSALGSAYNPYIEENVVISVGPGNGNGPF</sequence>
<feature type="signal peptide" evidence="2">
    <location>
        <begin position="1"/>
        <end position="19"/>
    </location>
</feature>
<accession>A0A2B7XBT6</accession>